<comment type="caution">
    <text evidence="2">The sequence shown here is derived from an EMBL/GenBank/DDBJ whole genome shotgun (WGS) entry which is preliminary data.</text>
</comment>
<feature type="region of interest" description="Disordered" evidence="1">
    <location>
        <begin position="1"/>
        <end position="29"/>
    </location>
</feature>
<dbReference type="PANTHER" id="PTHR28630:SF3">
    <property type="entry name" value="PEROXIREDOXIN-LIKE 2C"/>
    <property type="match status" value="1"/>
</dbReference>
<dbReference type="OrthoDB" id="40334at2759"/>
<dbReference type="EMBL" id="SIDB01000006">
    <property type="protein sequence ID" value="KAI3431352.1"/>
    <property type="molecule type" value="Genomic_DNA"/>
</dbReference>
<sequence>MIGMAQGRVSMVPRSSHHAGPLTQPAAKPVNLKPTQATQLKARRALGVAGASRSGGGGNAAVSEAATDKEWRALSGCDVFLANNGERVDITSLWREDERVVLAFGRSMLARQLKRDVLPALSEKQVKLYFVSIGTPERGLEFVDKTGFPAELLLCDPDGTTFSALNFKKGVLQTFFSIETPLAIWKRIREGKAGDIKAVLGSWVKAQWEQGIWNPPKQDQALQQGGALIFHGRNVLLAHKDKATSAHIDLDLLLAEATKGL</sequence>
<reference evidence="2" key="2">
    <citation type="submission" date="2020-11" db="EMBL/GenBank/DDBJ databases">
        <authorList>
            <person name="Cecchin M."/>
            <person name="Marcolungo L."/>
            <person name="Rossato M."/>
            <person name="Girolomoni L."/>
            <person name="Cosentino E."/>
            <person name="Cuine S."/>
            <person name="Li-Beisson Y."/>
            <person name="Delledonne M."/>
            <person name="Ballottari M."/>
        </authorList>
    </citation>
    <scope>NUCLEOTIDE SEQUENCE</scope>
    <source>
        <strain evidence="2">211/11P</strain>
        <tissue evidence="2">Whole cell</tissue>
    </source>
</reference>
<dbReference type="InterPro" id="IPR036249">
    <property type="entry name" value="Thioredoxin-like_sf"/>
</dbReference>
<name>A0A9D4TPK7_CHLVU</name>
<evidence type="ECO:0000313" key="3">
    <source>
        <dbReference type="Proteomes" id="UP001055712"/>
    </source>
</evidence>
<keyword evidence="3" id="KW-1185">Reference proteome</keyword>
<gene>
    <name evidence="2" type="ORF">D9Q98_004410</name>
</gene>
<dbReference type="AlphaFoldDB" id="A0A9D4TPK7"/>
<dbReference type="InterPro" id="IPR032801">
    <property type="entry name" value="PXL2A/B/C"/>
</dbReference>
<evidence type="ECO:0000313" key="2">
    <source>
        <dbReference type="EMBL" id="KAI3431352.1"/>
    </source>
</evidence>
<protein>
    <submittedName>
        <fullName evidence="2">Uncharacterized protein</fullName>
    </submittedName>
</protein>
<evidence type="ECO:0000256" key="1">
    <source>
        <dbReference type="SAM" id="MobiDB-lite"/>
    </source>
</evidence>
<organism evidence="2 3">
    <name type="scientific">Chlorella vulgaris</name>
    <name type="common">Green alga</name>
    <dbReference type="NCBI Taxonomy" id="3077"/>
    <lineage>
        <taxon>Eukaryota</taxon>
        <taxon>Viridiplantae</taxon>
        <taxon>Chlorophyta</taxon>
        <taxon>core chlorophytes</taxon>
        <taxon>Trebouxiophyceae</taxon>
        <taxon>Chlorellales</taxon>
        <taxon>Chlorellaceae</taxon>
        <taxon>Chlorella clade</taxon>
        <taxon>Chlorella</taxon>
    </lineage>
</organism>
<accession>A0A9D4TPK7</accession>
<dbReference type="Pfam" id="PF13911">
    <property type="entry name" value="AhpC-TSA_2"/>
    <property type="match status" value="1"/>
</dbReference>
<reference evidence="2" key="1">
    <citation type="journal article" date="2019" name="Plant J.">
        <title>Chlorella vulgaris genome assembly and annotation reveals the molecular basis for metabolic acclimation to high light conditions.</title>
        <authorList>
            <person name="Cecchin M."/>
            <person name="Marcolungo L."/>
            <person name="Rossato M."/>
            <person name="Girolomoni L."/>
            <person name="Cosentino E."/>
            <person name="Cuine S."/>
            <person name="Li-Beisson Y."/>
            <person name="Delledonne M."/>
            <person name="Ballottari M."/>
        </authorList>
    </citation>
    <scope>NUCLEOTIDE SEQUENCE</scope>
    <source>
        <strain evidence="2">211/11P</strain>
    </source>
</reference>
<dbReference type="PANTHER" id="PTHR28630">
    <property type="match status" value="1"/>
</dbReference>
<dbReference type="SUPFAM" id="SSF52833">
    <property type="entry name" value="Thioredoxin-like"/>
    <property type="match status" value="1"/>
</dbReference>
<dbReference type="Proteomes" id="UP001055712">
    <property type="component" value="Unassembled WGS sequence"/>
</dbReference>
<proteinExistence type="predicted"/>